<gene>
    <name evidence="1" type="ORF">P5G51_016420</name>
</gene>
<dbReference type="InterPro" id="IPR036928">
    <property type="entry name" value="AS_sf"/>
</dbReference>
<dbReference type="EMBL" id="JAROCA020000002">
    <property type="protein sequence ID" value="MDY0406731.1"/>
    <property type="molecule type" value="Genomic_DNA"/>
</dbReference>
<organism evidence="1 2">
    <name type="scientific">Tigheibacillus jepli</name>
    <dbReference type="NCBI Taxonomy" id="3035914"/>
    <lineage>
        <taxon>Bacteria</taxon>
        <taxon>Bacillati</taxon>
        <taxon>Bacillota</taxon>
        <taxon>Bacilli</taxon>
        <taxon>Bacillales</taxon>
        <taxon>Bacillaceae</taxon>
        <taxon>Tigheibacillus</taxon>
    </lineage>
</organism>
<evidence type="ECO:0000313" key="1">
    <source>
        <dbReference type="EMBL" id="MDY0406731.1"/>
    </source>
</evidence>
<dbReference type="SUPFAM" id="SSF75304">
    <property type="entry name" value="Amidase signature (AS) enzymes"/>
    <property type="match status" value="1"/>
</dbReference>
<evidence type="ECO:0008006" key="3">
    <source>
        <dbReference type="Google" id="ProtNLM"/>
    </source>
</evidence>
<reference evidence="1 2" key="1">
    <citation type="submission" date="2023-10" db="EMBL/GenBank/DDBJ databases">
        <title>179-bfca-hs.</title>
        <authorList>
            <person name="Miliotis G."/>
            <person name="Sengupta P."/>
            <person name="Hameed A."/>
            <person name="Chuvochina M."/>
            <person name="Mcdonagh F."/>
            <person name="Simpson A.C."/>
            <person name="Singh N.K."/>
            <person name="Rekha P.D."/>
            <person name="Raman K."/>
            <person name="Hugenholtz P."/>
            <person name="Venkateswaran K."/>
        </authorList>
    </citation>
    <scope>NUCLEOTIDE SEQUENCE [LARGE SCALE GENOMIC DNA]</scope>
    <source>
        <strain evidence="1 2">179-BFC-A-HS</strain>
    </source>
</reference>
<keyword evidence="2" id="KW-1185">Reference proteome</keyword>
<comment type="caution">
    <text evidence="1">The sequence shown here is derived from an EMBL/GenBank/DDBJ whole genome shotgun (WGS) entry which is preliminary data.</text>
</comment>
<dbReference type="RefSeq" id="WP_306066698.1">
    <property type="nucleotide sequence ID" value="NZ_JAROCA020000002.1"/>
</dbReference>
<sequence length="355" mass="38930">MPNIKTILAKKELNKSVVAINPDIKEEIATKKEDALFIGIKNTAQIPDFITKRLRNHPKLVWHTIDKAADKGRAIDPDLNNPVTYRLMTGSTSGGPINILKGINDIAIGTDGGGSVLGPAMSCQLPSMIGAGLGLQVKNKKVSTDGKTFRGSVGVIGKELSVVLMVMELLTKETLSIIDVSQKLKIAIPKKGTVVCPDHQDMHQKVTRYLSRIDCGYYDIQEIDMTGIEDRHIGMRLIEGVFQNKVADLILTCEGPIDVYGYGETIPQQFGETGLDITRKHGKFLLRSANMTESTAITVPTENLASGLLVISKKGLVNSRHAIGLAKKLEQSIYLPAVWKRYFLTESLTLDYLDF</sequence>
<accession>A0ABU5CK56</accession>
<proteinExistence type="predicted"/>
<dbReference type="Proteomes" id="UP001228376">
    <property type="component" value="Unassembled WGS sequence"/>
</dbReference>
<evidence type="ECO:0000313" key="2">
    <source>
        <dbReference type="Proteomes" id="UP001228376"/>
    </source>
</evidence>
<name>A0ABU5CK56_9BACI</name>
<dbReference type="Gene3D" id="3.90.1300.10">
    <property type="entry name" value="Amidase signature (AS) domain"/>
    <property type="match status" value="1"/>
</dbReference>
<protein>
    <recommendedName>
        <fullName evidence="3">Amidase</fullName>
    </recommendedName>
</protein>